<evidence type="ECO:0000313" key="2">
    <source>
        <dbReference type="Proteomes" id="UP001157006"/>
    </source>
</evidence>
<gene>
    <name evidence="1" type="ORF">VFH_I101840</name>
</gene>
<dbReference type="EMBL" id="OX451735">
    <property type="protein sequence ID" value="CAI8593645.1"/>
    <property type="molecule type" value="Genomic_DNA"/>
</dbReference>
<organism evidence="1 2">
    <name type="scientific">Vicia faba</name>
    <name type="common">Broad bean</name>
    <name type="synonym">Faba vulgaris</name>
    <dbReference type="NCBI Taxonomy" id="3906"/>
    <lineage>
        <taxon>Eukaryota</taxon>
        <taxon>Viridiplantae</taxon>
        <taxon>Streptophyta</taxon>
        <taxon>Embryophyta</taxon>
        <taxon>Tracheophyta</taxon>
        <taxon>Spermatophyta</taxon>
        <taxon>Magnoliopsida</taxon>
        <taxon>eudicotyledons</taxon>
        <taxon>Gunneridae</taxon>
        <taxon>Pentapetalae</taxon>
        <taxon>rosids</taxon>
        <taxon>fabids</taxon>
        <taxon>Fabales</taxon>
        <taxon>Fabaceae</taxon>
        <taxon>Papilionoideae</taxon>
        <taxon>50 kb inversion clade</taxon>
        <taxon>NPAAA clade</taxon>
        <taxon>Hologalegina</taxon>
        <taxon>IRL clade</taxon>
        <taxon>Fabeae</taxon>
        <taxon>Vicia</taxon>
    </lineage>
</organism>
<evidence type="ECO:0000313" key="1">
    <source>
        <dbReference type="EMBL" id="CAI8593645.1"/>
    </source>
</evidence>
<accession>A0AAV0Z531</accession>
<protein>
    <submittedName>
        <fullName evidence="1">Uncharacterized protein</fullName>
    </submittedName>
</protein>
<reference evidence="1 2" key="1">
    <citation type="submission" date="2023-01" db="EMBL/GenBank/DDBJ databases">
        <authorList>
            <person name="Kreplak J."/>
        </authorList>
    </citation>
    <scope>NUCLEOTIDE SEQUENCE [LARGE SCALE GENOMIC DNA]</scope>
</reference>
<proteinExistence type="predicted"/>
<dbReference type="AlphaFoldDB" id="A0AAV0Z531"/>
<keyword evidence="2" id="KW-1185">Reference proteome</keyword>
<sequence length="123" mass="13762">MADPLVTKADLKGITTVFIAALTALTEQMTNLANQVNTTTTGIVEENMLGFHGVETIIMLLMLLLKIRVSKKADIPLFYETMGVEKFLDWKIDVDRFFDVMGVPENKQVKMVAIRLKSTAAVW</sequence>
<name>A0AAV0Z531_VICFA</name>
<dbReference type="Proteomes" id="UP001157006">
    <property type="component" value="Chromosome 1S"/>
</dbReference>